<dbReference type="RefSeq" id="WP_326509667.1">
    <property type="nucleotide sequence ID" value="NZ_JAWIIV010000042.1"/>
</dbReference>
<organism evidence="3 4">
    <name type="scientific">Noviherbaspirillum album</name>
    <dbReference type="NCBI Taxonomy" id="3080276"/>
    <lineage>
        <taxon>Bacteria</taxon>
        <taxon>Pseudomonadati</taxon>
        <taxon>Pseudomonadota</taxon>
        <taxon>Betaproteobacteria</taxon>
        <taxon>Burkholderiales</taxon>
        <taxon>Oxalobacteraceae</taxon>
        <taxon>Noviherbaspirillum</taxon>
    </lineage>
</organism>
<comment type="caution">
    <text evidence="3">The sequence shown here is derived from an EMBL/GenBank/DDBJ whole genome shotgun (WGS) entry which is preliminary data.</text>
</comment>
<feature type="chain" id="PRO_5046866499" evidence="2">
    <location>
        <begin position="22"/>
        <end position="115"/>
    </location>
</feature>
<proteinExistence type="predicted"/>
<feature type="signal peptide" evidence="2">
    <location>
        <begin position="1"/>
        <end position="21"/>
    </location>
</feature>
<evidence type="ECO:0000313" key="3">
    <source>
        <dbReference type="EMBL" id="MEC4723043.1"/>
    </source>
</evidence>
<evidence type="ECO:0000256" key="2">
    <source>
        <dbReference type="SAM" id="SignalP"/>
    </source>
</evidence>
<gene>
    <name evidence="3" type="ORF">RY831_28180</name>
</gene>
<keyword evidence="2" id="KW-0732">Signal</keyword>
<feature type="compositionally biased region" description="Polar residues" evidence="1">
    <location>
        <begin position="63"/>
        <end position="76"/>
    </location>
</feature>
<reference evidence="3 4" key="1">
    <citation type="submission" date="2023-10" db="EMBL/GenBank/DDBJ databases">
        <title>Noviherbaspirillum sp. CPCC 100848 genome assembly.</title>
        <authorList>
            <person name="Li X.Y."/>
            <person name="Fang X.M."/>
        </authorList>
    </citation>
    <scope>NUCLEOTIDE SEQUENCE [LARGE SCALE GENOMIC DNA]</scope>
    <source>
        <strain evidence="3 4">CPCC 100848</strain>
    </source>
</reference>
<protein>
    <submittedName>
        <fullName evidence="3">Uncharacterized protein</fullName>
    </submittedName>
</protein>
<dbReference type="EMBL" id="JAWIIV010000042">
    <property type="protein sequence ID" value="MEC4723043.1"/>
    <property type="molecule type" value="Genomic_DNA"/>
</dbReference>
<name>A0ABU6JHM2_9BURK</name>
<sequence>MRLSRFIVLFPLAAFSLYAKGQQVCLDVCPAQKTECRKEAERAAQSDAVIPFWAKADKAAQSVPQQNAPADHASTQIKEDGYRTRRSKSLAMCEEKYQICLVSCRLNNFRDAPRQ</sequence>
<dbReference type="Proteomes" id="UP001352263">
    <property type="component" value="Unassembled WGS sequence"/>
</dbReference>
<keyword evidence="4" id="KW-1185">Reference proteome</keyword>
<evidence type="ECO:0000256" key="1">
    <source>
        <dbReference type="SAM" id="MobiDB-lite"/>
    </source>
</evidence>
<evidence type="ECO:0000313" key="4">
    <source>
        <dbReference type="Proteomes" id="UP001352263"/>
    </source>
</evidence>
<feature type="region of interest" description="Disordered" evidence="1">
    <location>
        <begin position="63"/>
        <end position="82"/>
    </location>
</feature>
<accession>A0ABU6JHM2</accession>